<name>A0A0A3XRD1_BRAJP</name>
<dbReference type="Pfam" id="PF00015">
    <property type="entry name" value="MCPsignal"/>
    <property type="match status" value="1"/>
</dbReference>
<dbReference type="GO" id="GO:0006935">
    <property type="term" value="P:chemotaxis"/>
    <property type="evidence" value="ECO:0007669"/>
    <property type="project" value="InterPro"/>
</dbReference>
<evidence type="ECO:0000259" key="9">
    <source>
        <dbReference type="PROSITE" id="PS50192"/>
    </source>
</evidence>
<evidence type="ECO:0000256" key="7">
    <source>
        <dbReference type="SAM" id="Phobius"/>
    </source>
</evidence>
<dbReference type="GO" id="GO:0007165">
    <property type="term" value="P:signal transduction"/>
    <property type="evidence" value="ECO:0007669"/>
    <property type="project" value="UniProtKB-KW"/>
</dbReference>
<dbReference type="CDD" id="cd06225">
    <property type="entry name" value="HAMP"/>
    <property type="match status" value="1"/>
</dbReference>
<keyword evidence="7" id="KW-0472">Membrane</keyword>
<keyword evidence="2" id="KW-0997">Cell inner membrane</keyword>
<feature type="transmembrane region" description="Helical" evidence="7">
    <location>
        <begin position="9"/>
        <end position="32"/>
    </location>
</feature>
<dbReference type="SUPFAM" id="SSF58104">
    <property type="entry name" value="Methyl-accepting chemotaxis protein (MCP) signaling domain"/>
    <property type="match status" value="1"/>
</dbReference>
<evidence type="ECO:0000256" key="6">
    <source>
        <dbReference type="SAM" id="Coils"/>
    </source>
</evidence>
<dbReference type="AlphaFoldDB" id="A0A0A3XRD1"/>
<dbReference type="InterPro" id="IPR004089">
    <property type="entry name" value="MCPsignal_dom"/>
</dbReference>
<dbReference type="Gene3D" id="1.10.287.950">
    <property type="entry name" value="Methyl-accepting chemotaxis protein"/>
    <property type="match status" value="1"/>
</dbReference>
<dbReference type="PRINTS" id="PR00260">
    <property type="entry name" value="CHEMTRNSDUCR"/>
</dbReference>
<dbReference type="Gene3D" id="1.10.8.500">
    <property type="entry name" value="HAMP domain in histidine kinase"/>
    <property type="match status" value="1"/>
</dbReference>
<dbReference type="PROSITE" id="PS50885">
    <property type="entry name" value="HAMP"/>
    <property type="match status" value="1"/>
</dbReference>
<gene>
    <name evidence="11" type="ORF">MA20_31395</name>
</gene>
<dbReference type="SMART" id="SM00283">
    <property type="entry name" value="MA"/>
    <property type="match status" value="1"/>
</dbReference>
<feature type="domain" description="Methyl-accepting transducer" evidence="8">
    <location>
        <begin position="302"/>
        <end position="531"/>
    </location>
</feature>
<proteinExistence type="inferred from homology"/>
<evidence type="ECO:0000313" key="11">
    <source>
        <dbReference type="EMBL" id="KGT75716.1"/>
    </source>
</evidence>
<dbReference type="SMART" id="SM00304">
    <property type="entry name" value="HAMP"/>
    <property type="match status" value="1"/>
</dbReference>
<dbReference type="EMBL" id="JRPN01000024">
    <property type="protein sequence ID" value="KGT75716.1"/>
    <property type="molecule type" value="Genomic_DNA"/>
</dbReference>
<dbReference type="PANTHER" id="PTHR32089:SF112">
    <property type="entry name" value="LYSOZYME-LIKE PROTEIN-RELATED"/>
    <property type="match status" value="1"/>
</dbReference>
<evidence type="ECO:0000256" key="1">
    <source>
        <dbReference type="ARBA" id="ARBA00004429"/>
    </source>
</evidence>
<evidence type="ECO:0000313" key="12">
    <source>
        <dbReference type="Proteomes" id="UP000030377"/>
    </source>
</evidence>
<organism evidence="11 12">
    <name type="scientific">Bradyrhizobium japonicum</name>
    <dbReference type="NCBI Taxonomy" id="375"/>
    <lineage>
        <taxon>Bacteria</taxon>
        <taxon>Pseudomonadati</taxon>
        <taxon>Pseudomonadota</taxon>
        <taxon>Alphaproteobacteria</taxon>
        <taxon>Hyphomicrobiales</taxon>
        <taxon>Nitrobacteraceae</taxon>
        <taxon>Bradyrhizobium</taxon>
    </lineage>
</organism>
<keyword evidence="6" id="KW-0175">Coiled coil</keyword>
<reference evidence="11 12" key="1">
    <citation type="submission" date="2014-09" db="EMBL/GenBank/DDBJ databases">
        <title>Draft genome of Bradyrhizobium japonicum Is-34.</title>
        <authorList>
            <person name="Tsurumaru H."/>
            <person name="Yamakawa T."/>
            <person name="Hashimoto S."/>
            <person name="Okizaki K."/>
            <person name="Kanesaki Y."/>
            <person name="Yoshikawa H."/>
            <person name="Yajima S."/>
        </authorList>
    </citation>
    <scope>NUCLEOTIDE SEQUENCE [LARGE SCALE GENOMIC DNA]</scope>
    <source>
        <strain evidence="11 12">Is-34</strain>
    </source>
</reference>
<dbReference type="PROSITE" id="PS50192">
    <property type="entry name" value="T_SNARE"/>
    <property type="match status" value="1"/>
</dbReference>
<evidence type="ECO:0000259" key="8">
    <source>
        <dbReference type="PROSITE" id="PS50111"/>
    </source>
</evidence>
<evidence type="ECO:0000256" key="5">
    <source>
        <dbReference type="PROSITE-ProRule" id="PRU00284"/>
    </source>
</evidence>
<keyword evidence="3 5" id="KW-0807">Transducer</keyword>
<evidence type="ECO:0000256" key="3">
    <source>
        <dbReference type="ARBA" id="ARBA00023224"/>
    </source>
</evidence>
<dbReference type="InterPro" id="IPR000727">
    <property type="entry name" value="T_SNARE_dom"/>
</dbReference>
<dbReference type="RefSeq" id="WP_041958445.1">
    <property type="nucleotide sequence ID" value="NZ_CP126005.1"/>
</dbReference>
<keyword evidence="7" id="KW-0812">Transmembrane</keyword>
<dbReference type="PROSITE" id="PS50111">
    <property type="entry name" value="CHEMOTAXIS_TRANSDUC_2"/>
    <property type="match status" value="1"/>
</dbReference>
<feature type="domain" description="T-SNARE coiled-coil homology" evidence="9">
    <location>
        <begin position="461"/>
        <end position="523"/>
    </location>
</feature>
<evidence type="ECO:0000259" key="10">
    <source>
        <dbReference type="PROSITE" id="PS50885"/>
    </source>
</evidence>
<comment type="similarity">
    <text evidence="4">Belongs to the methyl-accepting chemotaxis (MCP) protein family.</text>
</comment>
<dbReference type="InterPro" id="IPR004090">
    <property type="entry name" value="Chemotax_Me-accpt_rcpt"/>
</dbReference>
<comment type="caution">
    <text evidence="11">The sequence shown here is derived from an EMBL/GenBank/DDBJ whole genome shotgun (WGS) entry which is preliminary data.</text>
</comment>
<dbReference type="eggNOG" id="COG0840">
    <property type="taxonomic scope" value="Bacteria"/>
</dbReference>
<dbReference type="Pfam" id="PF00672">
    <property type="entry name" value="HAMP"/>
    <property type="match status" value="1"/>
</dbReference>
<sequence>MSFLNNLKIVWKVALIVAVMGCAMLAVAGFAARELSATVDGFAELSASQSSALNLTRAQRRAETYHAALYAVFTEATEAGNAGRLKIANQNRSEIGQYLDAAVQDDPSRASQVKSIGDQLKAAFASCDPVLQAGAQASSVEENAKAAERAHKECDPVLDAALARIVQFVTESAQAVSKRKEAINRDARSATWTVIGVSAGGLIVGIAIALFIGLNAMSRPIARLKLAMEGLARNDLKTEVPEKDRSDEIGDMARTVEVFKTNALEVERLKAAQLEIEKQAAEQRRRDMVNLADGFERAVGEIIETVGSASTELEASSSTLATTAQRAQELTSVVAVASGEATGNVQSVATATEELSSSVNEISRQVQESARMAGEAVTQARTTTERVSELSIAATRIGDVVELINTIAGQTNLLALNATIEAARAGEAGRGFAVVASEVKTLAEQTAKATGEISQQISGIQTATQESVNAIRDISATIERLSEVSSTIAAAVEEQGAATQEISRNVQQAAHGTQQVSTNITDVQRGAAETGSASSQVLSTAKMLATDSNRLKDEVGKFLRTVRAA</sequence>
<dbReference type="PANTHER" id="PTHR32089">
    <property type="entry name" value="METHYL-ACCEPTING CHEMOTAXIS PROTEIN MCPB"/>
    <property type="match status" value="1"/>
</dbReference>
<feature type="transmembrane region" description="Helical" evidence="7">
    <location>
        <begin position="192"/>
        <end position="216"/>
    </location>
</feature>
<keyword evidence="2" id="KW-1003">Cell membrane</keyword>
<dbReference type="STRING" id="375.BKD09_RS22240"/>
<protein>
    <submittedName>
        <fullName evidence="11">Chemotaxis protein</fullName>
    </submittedName>
</protein>
<comment type="subcellular location">
    <subcellularLocation>
        <location evidence="1">Cell inner membrane</location>
        <topology evidence="1">Multi-pass membrane protein</topology>
    </subcellularLocation>
</comment>
<dbReference type="eggNOG" id="COG2972">
    <property type="taxonomic scope" value="Bacteria"/>
</dbReference>
<dbReference type="GO" id="GO:0005886">
    <property type="term" value="C:plasma membrane"/>
    <property type="evidence" value="ECO:0007669"/>
    <property type="project" value="UniProtKB-SubCell"/>
</dbReference>
<dbReference type="GO" id="GO:0004888">
    <property type="term" value="F:transmembrane signaling receptor activity"/>
    <property type="evidence" value="ECO:0007669"/>
    <property type="project" value="InterPro"/>
</dbReference>
<dbReference type="InterPro" id="IPR003660">
    <property type="entry name" value="HAMP_dom"/>
</dbReference>
<accession>A0A0A3XRD1</accession>
<feature type="coiled-coil region" evidence="6">
    <location>
        <begin position="264"/>
        <end position="291"/>
    </location>
</feature>
<evidence type="ECO:0000256" key="2">
    <source>
        <dbReference type="ARBA" id="ARBA00022519"/>
    </source>
</evidence>
<dbReference type="Proteomes" id="UP000030377">
    <property type="component" value="Unassembled WGS sequence"/>
</dbReference>
<keyword evidence="7" id="KW-1133">Transmembrane helix</keyword>
<feature type="domain" description="HAMP" evidence="10">
    <location>
        <begin position="215"/>
        <end position="268"/>
    </location>
</feature>
<evidence type="ECO:0000256" key="4">
    <source>
        <dbReference type="ARBA" id="ARBA00029447"/>
    </source>
</evidence>